<dbReference type="PANTHER" id="PTHR45969">
    <property type="entry name" value="RING ZINC FINGER PROTEIN-RELATED"/>
    <property type="match status" value="1"/>
</dbReference>
<dbReference type="GO" id="GO:0016567">
    <property type="term" value="P:protein ubiquitination"/>
    <property type="evidence" value="ECO:0007669"/>
    <property type="project" value="TreeGrafter"/>
</dbReference>
<dbReference type="Gene3D" id="3.30.40.10">
    <property type="entry name" value="Zinc/RING finger domain, C3HC4 (zinc finger)"/>
    <property type="match status" value="1"/>
</dbReference>
<dbReference type="PROSITE" id="PS50089">
    <property type="entry name" value="ZF_RING_2"/>
    <property type="match status" value="1"/>
</dbReference>
<dbReference type="Proteomes" id="UP000095287">
    <property type="component" value="Unplaced"/>
</dbReference>
<dbReference type="InterPro" id="IPR001841">
    <property type="entry name" value="Znf_RING"/>
</dbReference>
<evidence type="ECO:0000259" key="6">
    <source>
        <dbReference type="PROSITE" id="PS50089"/>
    </source>
</evidence>
<evidence type="ECO:0000256" key="4">
    <source>
        <dbReference type="PROSITE-ProRule" id="PRU00175"/>
    </source>
</evidence>
<dbReference type="SUPFAM" id="SSF57850">
    <property type="entry name" value="RING/U-box"/>
    <property type="match status" value="1"/>
</dbReference>
<protein>
    <submittedName>
        <fullName evidence="8">RING-type domain-containing protein</fullName>
    </submittedName>
</protein>
<evidence type="ECO:0000313" key="7">
    <source>
        <dbReference type="Proteomes" id="UP000095287"/>
    </source>
</evidence>
<evidence type="ECO:0000256" key="3">
    <source>
        <dbReference type="ARBA" id="ARBA00022833"/>
    </source>
</evidence>
<keyword evidence="2 4" id="KW-0863">Zinc-finger</keyword>
<evidence type="ECO:0000256" key="2">
    <source>
        <dbReference type="ARBA" id="ARBA00022771"/>
    </source>
</evidence>
<feature type="domain" description="RING-type" evidence="6">
    <location>
        <begin position="40"/>
        <end position="87"/>
    </location>
</feature>
<organism evidence="7 8">
    <name type="scientific">Steinernema glaseri</name>
    <dbReference type="NCBI Taxonomy" id="37863"/>
    <lineage>
        <taxon>Eukaryota</taxon>
        <taxon>Metazoa</taxon>
        <taxon>Ecdysozoa</taxon>
        <taxon>Nematoda</taxon>
        <taxon>Chromadorea</taxon>
        <taxon>Rhabditida</taxon>
        <taxon>Tylenchina</taxon>
        <taxon>Panagrolaimomorpha</taxon>
        <taxon>Strongyloidoidea</taxon>
        <taxon>Steinernematidae</taxon>
        <taxon>Steinernema</taxon>
    </lineage>
</organism>
<dbReference type="PANTHER" id="PTHR45969:SF69">
    <property type="entry name" value="FINGER DOMAIN PROTEIN, PUTATIVE (AFU_ORTHOLOGUE AFUA_3G12190)-RELATED"/>
    <property type="match status" value="1"/>
</dbReference>
<proteinExistence type="predicted"/>
<dbReference type="GO" id="GO:0061630">
    <property type="term" value="F:ubiquitin protein ligase activity"/>
    <property type="evidence" value="ECO:0007669"/>
    <property type="project" value="TreeGrafter"/>
</dbReference>
<accession>A0A1I8AAE4</accession>
<dbReference type="AlphaFoldDB" id="A0A1I8AAE4"/>
<evidence type="ECO:0000313" key="8">
    <source>
        <dbReference type="WBParaSite" id="L893_g3725.t1"/>
    </source>
</evidence>
<feature type="region of interest" description="Disordered" evidence="5">
    <location>
        <begin position="274"/>
        <end position="333"/>
    </location>
</feature>
<keyword evidence="7" id="KW-1185">Reference proteome</keyword>
<name>A0A1I8AAE4_9BILA</name>
<keyword evidence="1" id="KW-0479">Metal-binding</keyword>
<sequence length="333" mass="36757">MRCKTLHASLKYHQGAYKHGSPWIASSRGLTMSSTLQPNCSICLDWLVTDTERAVVITNCHHIFHKECVQNWVRTQRRNKGSCPTCRRSMGTRKKIFFSTARFSQSSSEQELVSGSRGHWKCGECHAKMSASHDVMKCLDCRPALPLTYLCPKCAVSNHQCHKIGIVPLASSEALQEGLKEMKGRISDRDAALERLHAVAESVSLITASLKYDNHVATEAVAELSDASVVSVLELQRHLEAARGDHSVTEESRRLADECYDHIDALMVFLSPQSVETPASPERSPPPRAARSPSTDSSSSSSSASSQSPARPFRYYRSDAMDISSSDDSDDET</sequence>
<keyword evidence="3" id="KW-0862">Zinc</keyword>
<dbReference type="SMART" id="SM00184">
    <property type="entry name" value="RING"/>
    <property type="match status" value="1"/>
</dbReference>
<evidence type="ECO:0000256" key="5">
    <source>
        <dbReference type="SAM" id="MobiDB-lite"/>
    </source>
</evidence>
<dbReference type="GO" id="GO:0008270">
    <property type="term" value="F:zinc ion binding"/>
    <property type="evidence" value="ECO:0007669"/>
    <property type="project" value="UniProtKB-KW"/>
</dbReference>
<dbReference type="WBParaSite" id="L893_g3725.t1">
    <property type="protein sequence ID" value="L893_g3725.t1"/>
    <property type="gene ID" value="L893_g3725"/>
</dbReference>
<dbReference type="CDD" id="cd16448">
    <property type="entry name" value="RING-H2"/>
    <property type="match status" value="1"/>
</dbReference>
<dbReference type="Pfam" id="PF13639">
    <property type="entry name" value="zf-RING_2"/>
    <property type="match status" value="1"/>
</dbReference>
<evidence type="ECO:0000256" key="1">
    <source>
        <dbReference type="ARBA" id="ARBA00022723"/>
    </source>
</evidence>
<reference evidence="8" key="1">
    <citation type="submission" date="2016-11" db="UniProtKB">
        <authorList>
            <consortium name="WormBaseParasite"/>
        </authorList>
    </citation>
    <scope>IDENTIFICATION</scope>
</reference>
<feature type="compositionally biased region" description="Low complexity" evidence="5">
    <location>
        <begin position="289"/>
        <end position="313"/>
    </location>
</feature>
<dbReference type="InterPro" id="IPR013083">
    <property type="entry name" value="Znf_RING/FYVE/PHD"/>
</dbReference>